<dbReference type="GeneID" id="93924649"/>
<keyword evidence="2" id="KW-1133">Transmembrane helix</keyword>
<name>A0ABN5LKC3_9STRE</name>
<proteinExistence type="predicted"/>
<organism evidence="3 4">
    <name type="scientific">Streptococcus sobrinus</name>
    <dbReference type="NCBI Taxonomy" id="1310"/>
    <lineage>
        <taxon>Bacteria</taxon>
        <taxon>Bacillati</taxon>
        <taxon>Bacillota</taxon>
        <taxon>Bacilli</taxon>
        <taxon>Lactobacillales</taxon>
        <taxon>Streptococcaceae</taxon>
        <taxon>Streptococcus</taxon>
    </lineage>
</organism>
<evidence type="ECO:0000313" key="4">
    <source>
        <dbReference type="Proteomes" id="UP000245369"/>
    </source>
</evidence>
<evidence type="ECO:0000256" key="1">
    <source>
        <dbReference type="SAM" id="MobiDB-lite"/>
    </source>
</evidence>
<gene>
    <name evidence="3" type="ORF">DK182_09040</name>
</gene>
<keyword evidence="2" id="KW-0472">Membrane</keyword>
<sequence length="289" mass="33544">MFNLKDYRKESTKLNIVVTANLLLKKLFKWQLYFFAFVYFGFIGQLTLSSFGLFTFSIGAGFLPAILGMITYSKTHNFTPLVFLKLFYFLLIIPFQIGAHLSVTNNQFWQINILALLSAVLGIAGKKFSRMMFEDYLFFHVFNKDYFSNFELAGAVDKNHNPVNIDWIYQDVIIRNVEERMAAISNHSVKEKYQDIVECSRLIKQETSKISYWTEASSHKKTKEIDNDLLTLIPEFRAYPFGKFGPSYHLLTYPIIARPRAVEMSSHSMKLSKNKTESETKNYGNEKSK</sequence>
<keyword evidence="2" id="KW-0812">Transmembrane</keyword>
<accession>A0ABN5LKC3</accession>
<feature type="region of interest" description="Disordered" evidence="1">
    <location>
        <begin position="266"/>
        <end position="289"/>
    </location>
</feature>
<reference evidence="3 4" key="1">
    <citation type="submission" date="2018-05" db="EMBL/GenBank/DDBJ databases">
        <title>Complete genome sequences of Streptococcus sobrinus.</title>
        <authorList>
            <person name="Sales M."/>
            <person name="Jensen P.A."/>
        </authorList>
    </citation>
    <scope>NUCLEOTIDE SEQUENCE [LARGE SCALE GENOMIC DNA]</scope>
    <source>
        <strain evidence="3 4">SL1</strain>
    </source>
</reference>
<feature type="transmembrane region" description="Helical" evidence="2">
    <location>
        <begin position="53"/>
        <end position="70"/>
    </location>
</feature>
<keyword evidence="4" id="KW-1185">Reference proteome</keyword>
<dbReference type="EMBL" id="CP029490">
    <property type="protein sequence ID" value="AWN21458.1"/>
    <property type="molecule type" value="Genomic_DNA"/>
</dbReference>
<dbReference type="RefSeq" id="WP_002960254.1">
    <property type="nucleotide sequence ID" value="NZ_CP029490.1"/>
</dbReference>
<feature type="compositionally biased region" description="Basic and acidic residues" evidence="1">
    <location>
        <begin position="274"/>
        <end position="289"/>
    </location>
</feature>
<dbReference type="Proteomes" id="UP000245369">
    <property type="component" value="Chromosome"/>
</dbReference>
<feature type="transmembrane region" description="Helical" evidence="2">
    <location>
        <begin position="107"/>
        <end position="124"/>
    </location>
</feature>
<feature type="transmembrane region" description="Helical" evidence="2">
    <location>
        <begin position="30"/>
        <end position="47"/>
    </location>
</feature>
<feature type="transmembrane region" description="Helical" evidence="2">
    <location>
        <begin position="82"/>
        <end position="101"/>
    </location>
</feature>
<evidence type="ECO:0000256" key="2">
    <source>
        <dbReference type="SAM" id="Phobius"/>
    </source>
</evidence>
<protein>
    <submittedName>
        <fullName evidence="3">Uncharacterized protein</fullName>
    </submittedName>
</protein>
<evidence type="ECO:0000313" key="3">
    <source>
        <dbReference type="EMBL" id="AWN21458.1"/>
    </source>
</evidence>